<evidence type="ECO:0000256" key="6">
    <source>
        <dbReference type="ARBA" id="ARBA00023136"/>
    </source>
</evidence>
<keyword evidence="4 7" id="KW-0812">Transmembrane</keyword>
<comment type="similarity">
    <text evidence="2 7 8">Belongs to the complex I subunit 3 family.</text>
</comment>
<dbReference type="EC" id="7.1.1.-" evidence="7"/>
<name>A0A1M6RCT5_REIAG</name>
<feature type="transmembrane region" description="Helical" evidence="7">
    <location>
        <begin position="63"/>
        <end position="88"/>
    </location>
</feature>
<dbReference type="PANTHER" id="PTHR11058:SF9">
    <property type="entry name" value="NADH-UBIQUINONE OXIDOREDUCTASE CHAIN 3"/>
    <property type="match status" value="1"/>
</dbReference>
<evidence type="ECO:0000256" key="7">
    <source>
        <dbReference type="HAMAP-Rule" id="MF_01394"/>
    </source>
</evidence>
<keyword evidence="7" id="KW-1003">Cell membrane</keyword>
<keyword evidence="3 7" id="KW-0813">Transport</keyword>
<keyword evidence="7 8" id="KW-0874">Quinone</keyword>
<dbReference type="AlphaFoldDB" id="A0A1M6RCT5"/>
<evidence type="ECO:0000256" key="3">
    <source>
        <dbReference type="ARBA" id="ARBA00022448"/>
    </source>
</evidence>
<dbReference type="GO" id="GO:0050136">
    <property type="term" value="F:NADH dehydrogenase (quinone) (non-electrogenic) activity"/>
    <property type="evidence" value="ECO:0007669"/>
    <property type="project" value="UniProtKB-UniRule"/>
</dbReference>
<keyword evidence="7 8" id="KW-0520">NAD</keyword>
<dbReference type="GO" id="GO:0048038">
    <property type="term" value="F:quinone binding"/>
    <property type="evidence" value="ECO:0007669"/>
    <property type="project" value="UniProtKB-KW"/>
</dbReference>
<dbReference type="Pfam" id="PF00507">
    <property type="entry name" value="Oxidored_q4"/>
    <property type="match status" value="1"/>
</dbReference>
<comment type="subcellular location">
    <subcellularLocation>
        <location evidence="7 8">Cell membrane</location>
        <topology evidence="7 8">Multi-pass membrane protein</topology>
    </subcellularLocation>
    <subcellularLocation>
        <location evidence="1">Membrane</location>
        <topology evidence="1">Multi-pass membrane protein</topology>
    </subcellularLocation>
</comment>
<dbReference type="STRING" id="156994.SAMN04488028_104123"/>
<dbReference type="Gene3D" id="1.20.58.1610">
    <property type="entry name" value="NADH:ubiquinone/plastoquinone oxidoreductase, chain 3"/>
    <property type="match status" value="1"/>
</dbReference>
<reference evidence="10" key="1">
    <citation type="submission" date="2016-11" db="EMBL/GenBank/DDBJ databases">
        <authorList>
            <person name="Varghese N."/>
            <person name="Submissions S."/>
        </authorList>
    </citation>
    <scope>NUCLEOTIDE SEQUENCE [LARGE SCALE GENOMIC DNA]</scope>
    <source>
        <strain evidence="10">DSM 26134</strain>
    </source>
</reference>
<protein>
    <recommendedName>
        <fullName evidence="7">NADH-quinone oxidoreductase subunit A</fullName>
        <ecNumber evidence="7">7.1.1.-</ecNumber>
    </recommendedName>
    <alternativeName>
        <fullName evidence="7">NADH dehydrogenase I subunit A</fullName>
    </alternativeName>
    <alternativeName>
        <fullName evidence="7">NDH-1 subunit A</fullName>
    </alternativeName>
    <alternativeName>
        <fullName evidence="7">NUO1</fullName>
    </alternativeName>
</protein>
<sequence length="157" mass="17935">MTMELTNYQIILLFAVGGFVAIMGSLVTSWVLRPRRPNEEKLTTYECGEDPTGTAWGKFNIRFYVIALVFVLFETELLFLFPWAIVFGDEGLNALTQGKWGMLAFVEMSLFILILALGLAYVWGKGFLEWEKPDVKVTDVESKVPESLYEQLNTKYQ</sequence>
<dbReference type="InterPro" id="IPR000440">
    <property type="entry name" value="NADH_UbQ/plastoQ_OxRdtase_su3"/>
</dbReference>
<comment type="subunit">
    <text evidence="7">NDH-1 is composed of 14 different subunits. Subunits NuoA, H, J, K, L, M, N constitute the membrane sector of the complex.</text>
</comment>
<dbReference type="InterPro" id="IPR038430">
    <property type="entry name" value="NDAH_ubi_oxred_su3_sf"/>
</dbReference>
<accession>A0A1M6RCT5</accession>
<dbReference type="EMBL" id="FRAA01000004">
    <property type="protein sequence ID" value="SHK30305.1"/>
    <property type="molecule type" value="Genomic_DNA"/>
</dbReference>
<proteinExistence type="inferred from homology"/>
<dbReference type="GO" id="GO:0005886">
    <property type="term" value="C:plasma membrane"/>
    <property type="evidence" value="ECO:0007669"/>
    <property type="project" value="UniProtKB-SubCell"/>
</dbReference>
<evidence type="ECO:0000256" key="4">
    <source>
        <dbReference type="ARBA" id="ARBA00022692"/>
    </source>
</evidence>
<keyword evidence="7" id="KW-1278">Translocase</keyword>
<evidence type="ECO:0000256" key="1">
    <source>
        <dbReference type="ARBA" id="ARBA00004141"/>
    </source>
</evidence>
<dbReference type="GO" id="GO:0030964">
    <property type="term" value="C:NADH dehydrogenase complex"/>
    <property type="evidence" value="ECO:0007669"/>
    <property type="project" value="TreeGrafter"/>
</dbReference>
<dbReference type="GO" id="GO:0008137">
    <property type="term" value="F:NADH dehydrogenase (ubiquinone) activity"/>
    <property type="evidence" value="ECO:0007669"/>
    <property type="project" value="InterPro"/>
</dbReference>
<keyword evidence="6 7" id="KW-0472">Membrane</keyword>
<keyword evidence="5 7" id="KW-1133">Transmembrane helix</keyword>
<keyword evidence="10" id="KW-1185">Reference proteome</keyword>
<gene>
    <name evidence="7" type="primary">nuoA</name>
    <name evidence="9" type="ORF">SAMN04488028_104123</name>
</gene>
<comment type="function">
    <text evidence="7">NDH-1 shuttles electrons from NADH, via FMN and iron-sulfur (Fe-S) centers, to quinones in the respiratory chain. The immediate electron acceptor for the enzyme in this species is believed to be a menaquinone. Couples the redox reaction to proton translocation (for every two electrons transferred, four hydrogen ions are translocated across the cytoplasmic membrane), and thus conserves the redox energy in a proton gradient.</text>
</comment>
<dbReference type="InterPro" id="IPR023043">
    <property type="entry name" value="NAD(P)H_OxRDtase_bac/plastid"/>
</dbReference>
<dbReference type="HAMAP" id="MF_01394">
    <property type="entry name" value="NDH1_NuoA"/>
    <property type="match status" value="1"/>
</dbReference>
<evidence type="ECO:0000256" key="2">
    <source>
        <dbReference type="ARBA" id="ARBA00008472"/>
    </source>
</evidence>
<evidence type="ECO:0000256" key="5">
    <source>
        <dbReference type="ARBA" id="ARBA00022989"/>
    </source>
</evidence>
<organism evidence="9 10">
    <name type="scientific">Reichenbachiella agariperforans</name>
    <dbReference type="NCBI Taxonomy" id="156994"/>
    <lineage>
        <taxon>Bacteria</taxon>
        <taxon>Pseudomonadati</taxon>
        <taxon>Bacteroidota</taxon>
        <taxon>Cytophagia</taxon>
        <taxon>Cytophagales</taxon>
        <taxon>Reichenbachiellaceae</taxon>
        <taxon>Reichenbachiella</taxon>
    </lineage>
</organism>
<evidence type="ECO:0000313" key="9">
    <source>
        <dbReference type="EMBL" id="SHK30305.1"/>
    </source>
</evidence>
<feature type="transmembrane region" description="Helical" evidence="7">
    <location>
        <begin position="6"/>
        <end position="32"/>
    </location>
</feature>
<feature type="transmembrane region" description="Helical" evidence="7">
    <location>
        <begin position="100"/>
        <end position="123"/>
    </location>
</feature>
<evidence type="ECO:0000313" key="10">
    <source>
        <dbReference type="Proteomes" id="UP000184474"/>
    </source>
</evidence>
<dbReference type="Proteomes" id="UP000184474">
    <property type="component" value="Unassembled WGS sequence"/>
</dbReference>
<dbReference type="PANTHER" id="PTHR11058">
    <property type="entry name" value="NADH-UBIQUINONE OXIDOREDUCTASE CHAIN 3"/>
    <property type="match status" value="1"/>
</dbReference>
<evidence type="ECO:0000256" key="8">
    <source>
        <dbReference type="RuleBase" id="RU003639"/>
    </source>
</evidence>
<comment type="catalytic activity">
    <reaction evidence="7 8">
        <text>a quinone + NADH + 5 H(+)(in) = a quinol + NAD(+) + 4 H(+)(out)</text>
        <dbReference type="Rhea" id="RHEA:57888"/>
        <dbReference type="ChEBI" id="CHEBI:15378"/>
        <dbReference type="ChEBI" id="CHEBI:24646"/>
        <dbReference type="ChEBI" id="CHEBI:57540"/>
        <dbReference type="ChEBI" id="CHEBI:57945"/>
        <dbReference type="ChEBI" id="CHEBI:132124"/>
    </reaction>
</comment>